<evidence type="ECO:0000256" key="4">
    <source>
        <dbReference type="HAMAP-Rule" id="MF_00434"/>
    </source>
</evidence>
<dbReference type="RefSeq" id="WP_098062908.1">
    <property type="nucleotide sequence ID" value="NZ_PDEP01000012.1"/>
</dbReference>
<dbReference type="SUPFAM" id="SSF55248">
    <property type="entry name" value="PCD-like"/>
    <property type="match status" value="1"/>
</dbReference>
<comment type="caution">
    <text evidence="5">The sequence shown here is derived from an EMBL/GenBank/DDBJ whole genome shotgun (WGS) entry which is preliminary data.</text>
</comment>
<dbReference type="Pfam" id="PF01329">
    <property type="entry name" value="Pterin_4a"/>
    <property type="match status" value="1"/>
</dbReference>
<accession>A0A2H3P307</accession>
<dbReference type="NCBIfam" id="NF002017">
    <property type="entry name" value="PRK00823.1-2"/>
    <property type="match status" value="1"/>
</dbReference>
<dbReference type="InterPro" id="IPR001533">
    <property type="entry name" value="Pterin_deHydtase"/>
</dbReference>
<dbReference type="AlphaFoldDB" id="A0A2H3P307"/>
<reference evidence="5 6" key="1">
    <citation type="submission" date="2017-10" db="EMBL/GenBank/DDBJ databases">
        <title>Draft genome of Longimonas halophila.</title>
        <authorList>
            <person name="Goh K.M."/>
            <person name="Shamsir M.S."/>
            <person name="Lim S.W."/>
        </authorList>
    </citation>
    <scope>NUCLEOTIDE SEQUENCE [LARGE SCALE GENOMIC DNA]</scope>
    <source>
        <strain evidence="5 6">KCTC 42399</strain>
    </source>
</reference>
<evidence type="ECO:0000256" key="3">
    <source>
        <dbReference type="ARBA" id="ARBA00023239"/>
    </source>
</evidence>
<evidence type="ECO:0000256" key="1">
    <source>
        <dbReference type="ARBA" id="ARBA00001554"/>
    </source>
</evidence>
<comment type="catalytic activity">
    <reaction evidence="1 4">
        <text>(4aS,6R)-4a-hydroxy-L-erythro-5,6,7,8-tetrahydrobiopterin = (6R)-L-erythro-6,7-dihydrobiopterin + H2O</text>
        <dbReference type="Rhea" id="RHEA:11920"/>
        <dbReference type="ChEBI" id="CHEBI:15377"/>
        <dbReference type="ChEBI" id="CHEBI:15642"/>
        <dbReference type="ChEBI" id="CHEBI:43120"/>
        <dbReference type="EC" id="4.2.1.96"/>
    </reaction>
</comment>
<dbReference type="EC" id="4.2.1.96" evidence="4"/>
<evidence type="ECO:0000313" key="5">
    <source>
        <dbReference type="EMBL" id="PEN05653.1"/>
    </source>
</evidence>
<dbReference type="InterPro" id="IPR036428">
    <property type="entry name" value="PCD_sf"/>
</dbReference>
<dbReference type="GO" id="GO:0008124">
    <property type="term" value="F:4-alpha-hydroxytetrahydrobiopterin dehydratase activity"/>
    <property type="evidence" value="ECO:0007669"/>
    <property type="project" value="UniProtKB-UniRule"/>
</dbReference>
<dbReference type="Gene3D" id="3.30.1360.20">
    <property type="entry name" value="Transcriptional coactivator/pterin dehydratase"/>
    <property type="match status" value="1"/>
</dbReference>
<dbReference type="EMBL" id="PDEP01000012">
    <property type="protein sequence ID" value="PEN05653.1"/>
    <property type="molecule type" value="Genomic_DNA"/>
</dbReference>
<dbReference type="OrthoDB" id="9794987at2"/>
<gene>
    <name evidence="5" type="ORF">CRI93_12125</name>
</gene>
<protein>
    <recommendedName>
        <fullName evidence="4">Putative pterin-4-alpha-carbinolamine dehydratase</fullName>
        <shortName evidence="4">PHS</shortName>
        <ecNumber evidence="4">4.2.1.96</ecNumber>
    </recommendedName>
    <alternativeName>
        <fullName evidence="4">4-alpha-hydroxy-tetrahydropterin dehydratase</fullName>
    </alternativeName>
    <alternativeName>
        <fullName evidence="4">Pterin carbinolamine dehydratase</fullName>
        <shortName evidence="4">PCD</shortName>
    </alternativeName>
</protein>
<organism evidence="5 6">
    <name type="scientific">Longimonas halophila</name>
    <dbReference type="NCBI Taxonomy" id="1469170"/>
    <lineage>
        <taxon>Bacteria</taxon>
        <taxon>Pseudomonadati</taxon>
        <taxon>Rhodothermota</taxon>
        <taxon>Rhodothermia</taxon>
        <taxon>Rhodothermales</taxon>
        <taxon>Salisaetaceae</taxon>
        <taxon>Longimonas</taxon>
    </lineage>
</organism>
<dbReference type="HAMAP" id="MF_00434">
    <property type="entry name" value="Pterin_4_alpha"/>
    <property type="match status" value="1"/>
</dbReference>
<proteinExistence type="inferred from homology"/>
<name>A0A2H3P307_9BACT</name>
<evidence type="ECO:0000256" key="2">
    <source>
        <dbReference type="ARBA" id="ARBA00006472"/>
    </source>
</evidence>
<dbReference type="Proteomes" id="UP000221024">
    <property type="component" value="Unassembled WGS sequence"/>
</dbReference>
<comment type="similarity">
    <text evidence="2 4">Belongs to the pterin-4-alpha-carbinolamine dehydratase family.</text>
</comment>
<dbReference type="GO" id="GO:0006729">
    <property type="term" value="P:tetrahydrobiopterin biosynthetic process"/>
    <property type="evidence" value="ECO:0007669"/>
    <property type="project" value="InterPro"/>
</dbReference>
<keyword evidence="6" id="KW-1185">Reference proteome</keyword>
<evidence type="ECO:0000313" key="6">
    <source>
        <dbReference type="Proteomes" id="UP000221024"/>
    </source>
</evidence>
<keyword evidence="3 4" id="KW-0456">Lyase</keyword>
<sequence length="99" mass="10995">MADRTPLSRADIDAALDDMEGWVFEDDTITKAYTCADFQEAVAFIVRIGFHAEELAHHPELFNVYNSVDITLTTHDAGDTVTELDLELARRIDAVAPEA</sequence>
<dbReference type="PANTHER" id="PTHR12599">
    <property type="entry name" value="PTERIN-4-ALPHA-CARBINOLAMINE DEHYDRATASE"/>
    <property type="match status" value="1"/>
</dbReference>
<dbReference type="PANTHER" id="PTHR12599:SF0">
    <property type="entry name" value="PTERIN-4-ALPHA-CARBINOLAMINE DEHYDRATASE"/>
    <property type="match status" value="1"/>
</dbReference>